<dbReference type="GO" id="GO:0008941">
    <property type="term" value="F:nitric oxide dioxygenase NAD(P)H activity"/>
    <property type="evidence" value="ECO:0007669"/>
    <property type="project" value="TreeGrafter"/>
</dbReference>
<dbReference type="SUPFAM" id="SSF46458">
    <property type="entry name" value="Globin-like"/>
    <property type="match status" value="1"/>
</dbReference>
<dbReference type="InterPro" id="IPR009050">
    <property type="entry name" value="Globin-like_sf"/>
</dbReference>
<keyword evidence="3" id="KW-0408">Iron</keyword>
<dbReference type="GO" id="GO:0019825">
    <property type="term" value="F:oxygen binding"/>
    <property type="evidence" value="ECO:0007669"/>
    <property type="project" value="InterPro"/>
</dbReference>
<keyword evidence="1 4" id="KW-0349">Heme</keyword>
<dbReference type="GO" id="GO:0071949">
    <property type="term" value="F:FAD binding"/>
    <property type="evidence" value="ECO:0007669"/>
    <property type="project" value="TreeGrafter"/>
</dbReference>
<name>A0A9C7PQ38_9RHOD</name>
<dbReference type="Proteomes" id="UP001061958">
    <property type="component" value="Unassembled WGS sequence"/>
</dbReference>
<accession>A0A9C7PQ38</accession>
<dbReference type="EMBL" id="BQMJ01000002">
    <property type="protein sequence ID" value="GJQ08503.1"/>
    <property type="molecule type" value="Genomic_DNA"/>
</dbReference>
<evidence type="ECO:0000259" key="5">
    <source>
        <dbReference type="PROSITE" id="PS01033"/>
    </source>
</evidence>
<dbReference type="GO" id="GO:0071500">
    <property type="term" value="P:cellular response to nitrosative stress"/>
    <property type="evidence" value="ECO:0007669"/>
    <property type="project" value="TreeGrafter"/>
</dbReference>
<dbReference type="InterPro" id="IPR012292">
    <property type="entry name" value="Globin/Proto"/>
</dbReference>
<dbReference type="PROSITE" id="PS01033">
    <property type="entry name" value="GLOBIN"/>
    <property type="match status" value="1"/>
</dbReference>
<comment type="caution">
    <text evidence="6">The sequence shown here is derived from an EMBL/GenBank/DDBJ whole genome shotgun (WGS) entry which is preliminary data.</text>
</comment>
<sequence>MVRQVLNSEEIQLVQQSWSKVEDRQHLIGEAFYHLLFETYPSLKPLFRSDMEKQKKLLVNMVDKGVKLLSDTDKLEIALYNLGKRHRKYGVKEEHFPYVGETLLKVLKQFLGDELDEKSLNAWEAIYQYWVVFMLDGMK</sequence>
<keyword evidence="2" id="KW-0479">Metal-binding</keyword>
<comment type="similarity">
    <text evidence="4">Belongs to the globin family.</text>
</comment>
<evidence type="ECO:0000256" key="3">
    <source>
        <dbReference type="ARBA" id="ARBA00023004"/>
    </source>
</evidence>
<dbReference type="OrthoDB" id="436496at2759"/>
<proteinExistence type="inferred from homology"/>
<dbReference type="PANTHER" id="PTHR43396:SF3">
    <property type="entry name" value="FLAVOHEMOPROTEIN"/>
    <property type="match status" value="1"/>
</dbReference>
<dbReference type="AlphaFoldDB" id="A0A9C7PQ38"/>
<dbReference type="PANTHER" id="PTHR43396">
    <property type="entry name" value="FLAVOHEMOPROTEIN"/>
    <property type="match status" value="1"/>
</dbReference>
<dbReference type="Gene3D" id="1.10.490.10">
    <property type="entry name" value="Globins"/>
    <property type="match status" value="1"/>
</dbReference>
<dbReference type="GO" id="GO:0005344">
    <property type="term" value="F:oxygen carrier activity"/>
    <property type="evidence" value="ECO:0007669"/>
    <property type="project" value="UniProtKB-KW"/>
</dbReference>
<evidence type="ECO:0000256" key="1">
    <source>
        <dbReference type="ARBA" id="ARBA00022617"/>
    </source>
</evidence>
<dbReference type="GO" id="GO:0020037">
    <property type="term" value="F:heme binding"/>
    <property type="evidence" value="ECO:0007669"/>
    <property type="project" value="InterPro"/>
</dbReference>
<protein>
    <recommendedName>
        <fullName evidence="5">Globin domain-containing protein</fullName>
    </recommendedName>
</protein>
<keyword evidence="4" id="KW-0813">Transport</keyword>
<feature type="domain" description="Globin" evidence="5">
    <location>
        <begin position="5"/>
        <end position="139"/>
    </location>
</feature>
<dbReference type="GO" id="GO:0046872">
    <property type="term" value="F:metal ion binding"/>
    <property type="evidence" value="ECO:0007669"/>
    <property type="project" value="UniProtKB-KW"/>
</dbReference>
<evidence type="ECO:0000313" key="6">
    <source>
        <dbReference type="EMBL" id="GJQ08503.1"/>
    </source>
</evidence>
<keyword evidence="4" id="KW-0561">Oxygen transport</keyword>
<dbReference type="InterPro" id="IPR000971">
    <property type="entry name" value="Globin"/>
</dbReference>
<reference evidence="6" key="1">
    <citation type="journal article" date="2022" name="Proc. Natl. Acad. Sci. U.S.A.">
        <title>Life cycle and functional genomics of the unicellular red alga Galdieria for elucidating algal and plant evolution and industrial use.</title>
        <authorList>
            <person name="Hirooka S."/>
            <person name="Itabashi T."/>
            <person name="Ichinose T.M."/>
            <person name="Onuma R."/>
            <person name="Fujiwara T."/>
            <person name="Yamashita S."/>
            <person name="Jong L.W."/>
            <person name="Tomita R."/>
            <person name="Iwane A.H."/>
            <person name="Miyagishima S.Y."/>
        </authorList>
    </citation>
    <scope>NUCLEOTIDE SEQUENCE</scope>
    <source>
        <strain evidence="6">NBRC 102759</strain>
    </source>
</reference>
<evidence type="ECO:0000256" key="4">
    <source>
        <dbReference type="RuleBase" id="RU000356"/>
    </source>
</evidence>
<evidence type="ECO:0000256" key="2">
    <source>
        <dbReference type="ARBA" id="ARBA00022723"/>
    </source>
</evidence>
<reference evidence="6" key="2">
    <citation type="submission" date="2022-01" db="EMBL/GenBank/DDBJ databases">
        <authorList>
            <person name="Hirooka S."/>
            <person name="Miyagishima S.Y."/>
        </authorList>
    </citation>
    <scope>NUCLEOTIDE SEQUENCE</scope>
    <source>
        <strain evidence="6">NBRC 102759</strain>
    </source>
</reference>
<keyword evidence="7" id="KW-1185">Reference proteome</keyword>
<dbReference type="GO" id="GO:0046210">
    <property type="term" value="P:nitric oxide catabolic process"/>
    <property type="evidence" value="ECO:0007669"/>
    <property type="project" value="TreeGrafter"/>
</dbReference>
<dbReference type="Pfam" id="PF00042">
    <property type="entry name" value="Globin"/>
    <property type="match status" value="1"/>
</dbReference>
<organism evidence="6 7">
    <name type="scientific">Galdieria partita</name>
    <dbReference type="NCBI Taxonomy" id="83374"/>
    <lineage>
        <taxon>Eukaryota</taxon>
        <taxon>Rhodophyta</taxon>
        <taxon>Bangiophyceae</taxon>
        <taxon>Galdieriales</taxon>
        <taxon>Galdieriaceae</taxon>
        <taxon>Galdieria</taxon>
    </lineage>
</organism>
<gene>
    <name evidence="6" type="ORF">GpartN1_g294.t1</name>
</gene>
<evidence type="ECO:0000313" key="7">
    <source>
        <dbReference type="Proteomes" id="UP001061958"/>
    </source>
</evidence>